<keyword evidence="2" id="KW-1133">Transmembrane helix</keyword>
<accession>A0A1Q4V7N2</accession>
<evidence type="ECO:0000256" key="1">
    <source>
        <dbReference type="SAM" id="MobiDB-lite"/>
    </source>
</evidence>
<gene>
    <name evidence="3" type="ORF">AB852_14040</name>
</gene>
<keyword evidence="2" id="KW-0472">Membrane</keyword>
<feature type="transmembrane region" description="Helical" evidence="2">
    <location>
        <begin position="21"/>
        <end position="43"/>
    </location>
</feature>
<keyword evidence="2" id="KW-0812">Transmembrane</keyword>
<dbReference type="RefSeq" id="WP_073788000.1">
    <property type="nucleotide sequence ID" value="NZ_LFBV01000003.1"/>
</dbReference>
<feature type="region of interest" description="Disordered" evidence="1">
    <location>
        <begin position="78"/>
        <end position="101"/>
    </location>
</feature>
<comment type="caution">
    <text evidence="3">The sequence shown here is derived from an EMBL/GenBank/DDBJ whole genome shotgun (WGS) entry which is preliminary data.</text>
</comment>
<evidence type="ECO:0000256" key="2">
    <source>
        <dbReference type="SAM" id="Phobius"/>
    </source>
</evidence>
<dbReference type="EMBL" id="LFBV01000003">
    <property type="protein sequence ID" value="OKH93834.1"/>
    <property type="molecule type" value="Genomic_DNA"/>
</dbReference>
<keyword evidence="4" id="KW-1185">Reference proteome</keyword>
<feature type="transmembrane region" description="Helical" evidence="2">
    <location>
        <begin position="49"/>
        <end position="67"/>
    </location>
</feature>
<proteinExistence type="predicted"/>
<name>A0A1Q4V7N2_9ACTN</name>
<dbReference type="AlphaFoldDB" id="A0A1Q4V7N2"/>
<sequence>MEQDGRRVEHGIHGIDRATRWAGVLLCWAHAAAMALTAAEAMLRSATDWWVVTWAATAVLFITWALLRAAQKRLLRRAASGEDGQDDPSSPEEPTHYDRAA</sequence>
<evidence type="ECO:0000313" key="4">
    <source>
        <dbReference type="Proteomes" id="UP000186455"/>
    </source>
</evidence>
<protein>
    <submittedName>
        <fullName evidence="3">Uncharacterized protein</fullName>
    </submittedName>
</protein>
<evidence type="ECO:0000313" key="3">
    <source>
        <dbReference type="EMBL" id="OKH93834.1"/>
    </source>
</evidence>
<organism evidence="3 4">
    <name type="scientific">Streptomyces uncialis</name>
    <dbReference type="NCBI Taxonomy" id="1048205"/>
    <lineage>
        <taxon>Bacteria</taxon>
        <taxon>Bacillati</taxon>
        <taxon>Actinomycetota</taxon>
        <taxon>Actinomycetes</taxon>
        <taxon>Kitasatosporales</taxon>
        <taxon>Streptomycetaceae</taxon>
        <taxon>Streptomyces</taxon>
    </lineage>
</organism>
<dbReference type="Proteomes" id="UP000186455">
    <property type="component" value="Unassembled WGS sequence"/>
</dbReference>
<reference evidence="3 4" key="1">
    <citation type="submission" date="2015-06" db="EMBL/GenBank/DDBJ databases">
        <title>Cloning and characterization of the uncialamcin biosynthetic gene cluster.</title>
        <authorList>
            <person name="Yan X."/>
            <person name="Huang T."/>
            <person name="Ge H."/>
            <person name="Shen B."/>
        </authorList>
    </citation>
    <scope>NUCLEOTIDE SEQUENCE [LARGE SCALE GENOMIC DNA]</scope>
    <source>
        <strain evidence="3 4">DCA2648</strain>
    </source>
</reference>